<dbReference type="RefSeq" id="WP_166099707.1">
    <property type="nucleotide sequence ID" value="NZ_CP096255.1"/>
</dbReference>
<proteinExistence type="predicted"/>
<accession>A0A8T5VD55</accession>
<sequence length="346" mass="38907">MSSGVAAAVQPQIAVVYLARLAEGVAPVRKFIDSYKRRPVGVTHDLVIVWKGFPNNDPAGSPQKAICDQVEHRSIAMTDKGFDITAYKLASETLSHNHVCFLNTFSEIESDDWLRKLYDHASRANIGIAGATASLESVRDSMKSMSRAVWLCVQGIPYDPLIAEQWGHEIVKHAPNWLARRPPSLYWRARRFARRALALKWGALKPPSRQEMEDLFETVWAKQGAIYAKLPPFPNHHIRSNAFMMRRPVFLDALPPRLATKEDCFEFESGHASVTNRVVRQGLCAVVVGNDGKAYHSSEWSSSKTFRSGAQENILVSDNQTRAFEAMSPESKKLYEHWTWHGPAIP</sequence>
<dbReference type="EMBL" id="CP096255">
    <property type="protein sequence ID" value="UPT90386.1"/>
    <property type="molecule type" value="Genomic_DNA"/>
</dbReference>
<dbReference type="Proteomes" id="UP000551709">
    <property type="component" value="Chromosome"/>
</dbReference>
<name>A0A8T5VD55_9BRAD</name>
<dbReference type="AlphaFoldDB" id="A0A8T5VD55"/>
<organism evidence="1 2">
    <name type="scientific">Bradyrhizobium barranii subsp. apii</name>
    <dbReference type="NCBI Taxonomy" id="2819348"/>
    <lineage>
        <taxon>Bacteria</taxon>
        <taxon>Pseudomonadati</taxon>
        <taxon>Pseudomonadota</taxon>
        <taxon>Alphaproteobacteria</taxon>
        <taxon>Hyphomicrobiales</taxon>
        <taxon>Nitrobacteraceae</taxon>
        <taxon>Bradyrhizobium</taxon>
        <taxon>Bradyrhizobium barranii</taxon>
    </lineage>
</organism>
<gene>
    <name evidence="1" type="ORF">HAP41_0000016505</name>
</gene>
<evidence type="ECO:0000313" key="1">
    <source>
        <dbReference type="EMBL" id="UPT90386.1"/>
    </source>
</evidence>
<evidence type="ECO:0000313" key="2">
    <source>
        <dbReference type="Proteomes" id="UP000551709"/>
    </source>
</evidence>
<reference evidence="1" key="2">
    <citation type="submission" date="2022-04" db="EMBL/GenBank/DDBJ databases">
        <authorList>
            <person name="Bromfield E.S.P."/>
            <person name="Cloutier S."/>
        </authorList>
    </citation>
    <scope>NUCLEOTIDE SEQUENCE</scope>
    <source>
        <strain evidence="1">1S5</strain>
    </source>
</reference>
<protein>
    <submittedName>
        <fullName evidence="1">Uncharacterized protein</fullName>
    </submittedName>
</protein>
<reference evidence="1" key="1">
    <citation type="journal article" date="2017" name="Syst. Appl. Microbiol.">
        <title>Soybeans inoculated with root zone soils of Canadian native legumes harbour diverse and novel Bradyrhizobium spp. that possess agricultural potential.</title>
        <authorList>
            <person name="Bromfield E.S.P."/>
            <person name="Cloutier S."/>
            <person name="Tambong J.T."/>
            <person name="Tran Thi T.V."/>
        </authorList>
    </citation>
    <scope>NUCLEOTIDE SEQUENCE</scope>
    <source>
        <strain evidence="1">1S5</strain>
    </source>
</reference>